<dbReference type="AlphaFoldDB" id="A0A1V6SHZ9"/>
<comment type="caution">
    <text evidence="1">The sequence shown here is derived from an EMBL/GenBank/DDBJ whole genome shotgun (WGS) entry which is preliminary data.</text>
</comment>
<organism evidence="1 2">
    <name type="scientific">Penicillium flavigenum</name>
    <dbReference type="NCBI Taxonomy" id="254877"/>
    <lineage>
        <taxon>Eukaryota</taxon>
        <taxon>Fungi</taxon>
        <taxon>Dikarya</taxon>
        <taxon>Ascomycota</taxon>
        <taxon>Pezizomycotina</taxon>
        <taxon>Eurotiomycetes</taxon>
        <taxon>Eurotiomycetidae</taxon>
        <taxon>Eurotiales</taxon>
        <taxon>Aspergillaceae</taxon>
        <taxon>Penicillium</taxon>
    </lineage>
</organism>
<evidence type="ECO:0000313" key="1">
    <source>
        <dbReference type="EMBL" id="OQE13324.1"/>
    </source>
</evidence>
<keyword evidence="2" id="KW-1185">Reference proteome</keyword>
<reference evidence="2" key="1">
    <citation type="journal article" date="2017" name="Nat. Microbiol.">
        <title>Global analysis of biosynthetic gene clusters reveals vast potential of secondary metabolite production in Penicillium species.</title>
        <authorList>
            <person name="Nielsen J.C."/>
            <person name="Grijseels S."/>
            <person name="Prigent S."/>
            <person name="Ji B."/>
            <person name="Dainat J."/>
            <person name="Nielsen K.F."/>
            <person name="Frisvad J.C."/>
            <person name="Workman M."/>
            <person name="Nielsen J."/>
        </authorList>
    </citation>
    <scope>NUCLEOTIDE SEQUENCE [LARGE SCALE GENOMIC DNA]</scope>
    <source>
        <strain evidence="2">IBT 14082</strain>
    </source>
</reference>
<proteinExistence type="predicted"/>
<evidence type="ECO:0000313" key="2">
    <source>
        <dbReference type="Proteomes" id="UP000191342"/>
    </source>
</evidence>
<protein>
    <submittedName>
        <fullName evidence="1">Uncharacterized protein</fullName>
    </submittedName>
</protein>
<dbReference type="Proteomes" id="UP000191342">
    <property type="component" value="Unassembled WGS sequence"/>
</dbReference>
<name>A0A1V6SHZ9_9EURO</name>
<dbReference type="EMBL" id="MLQL01000050">
    <property type="protein sequence ID" value="OQE13324.1"/>
    <property type="molecule type" value="Genomic_DNA"/>
</dbReference>
<dbReference type="OrthoDB" id="2883672at2759"/>
<sequence length="88" mass="9582">MSQATTLYIKYASLMNQITGLDNPRQEGFAEASRALSRDELKASMWKTRSSESEDGKHVRLSECVSAAVAVRTDGKGKGKRKTSTSAV</sequence>
<gene>
    <name evidence="1" type="ORF">PENFLA_c050G10293</name>
</gene>
<accession>A0A1V6SHZ9</accession>